<feature type="transmembrane region" description="Helical" evidence="1">
    <location>
        <begin position="367"/>
        <end position="387"/>
    </location>
</feature>
<evidence type="ECO:0000313" key="2">
    <source>
        <dbReference type="EMBL" id="EKE27969.1"/>
    </source>
</evidence>
<keyword evidence="1" id="KW-0472">Membrane</keyword>
<reference evidence="2" key="1">
    <citation type="journal article" date="2012" name="Science">
        <title>Fermentation, hydrogen, and sulfur metabolism in multiple uncultivated bacterial phyla.</title>
        <authorList>
            <person name="Wrighton K.C."/>
            <person name="Thomas B.C."/>
            <person name="Sharon I."/>
            <person name="Miller C.S."/>
            <person name="Castelle C.J."/>
            <person name="VerBerkmoes N.C."/>
            <person name="Wilkins M.J."/>
            <person name="Hettich R.L."/>
            <person name="Lipton M.S."/>
            <person name="Williams K.H."/>
            <person name="Long P.E."/>
            <person name="Banfield J.F."/>
        </authorList>
    </citation>
    <scope>NUCLEOTIDE SEQUENCE [LARGE SCALE GENOMIC DNA]</scope>
</reference>
<proteinExistence type="predicted"/>
<sequence length="436" mass="52939">MRKLDFSRFSKKYVSLTEADINFLNDYFNREETVKKLEIFEKARRRFAWTIMALWFIGDLYFLYDFNSYYPLETFESIMLFNALTLFFWMFILITPWIWIKGKIIPDMIKELKSDLEYDSEGKYDFDKSIFLEKWLLNKYNDGDLIEDSMHYAYIPESSKFWKSNEEIALINKKEVGWFEVYSCEFRSYIRSNSRKWGSHPNNHATLTKIILNNSWINLRSDIVLKTNIKNDKKMLLAWSLLLSLILTQLIGFILSLSWWFDILKPYLGSFFNGQSFHYYANWIIFIATTAIIFVISNIVSIKRKVKTENVEFEKEFIIECDDQIEARKILTPSFMYKIYDFVNSIDKWRKYEFIFKKNEIYIKRDLKWFTSFISFWWIFPVFWWYMEISFFKNLFNNIEQLLQFYIELKGAENLANELGLLYFDKTTLDNEIIQN</sequence>
<keyword evidence="1" id="KW-0812">Transmembrane</keyword>
<accession>K2GCJ7</accession>
<evidence type="ECO:0000256" key="1">
    <source>
        <dbReference type="SAM" id="Phobius"/>
    </source>
</evidence>
<dbReference type="EMBL" id="AMFJ01000390">
    <property type="protein sequence ID" value="EKE27969.1"/>
    <property type="molecule type" value="Genomic_DNA"/>
</dbReference>
<feature type="transmembrane region" description="Helical" evidence="1">
    <location>
        <begin position="280"/>
        <end position="300"/>
    </location>
</feature>
<keyword evidence="1" id="KW-1133">Transmembrane helix</keyword>
<dbReference type="InterPro" id="IPR021484">
    <property type="entry name" value="DUF3137"/>
</dbReference>
<feature type="transmembrane region" description="Helical" evidence="1">
    <location>
        <begin position="47"/>
        <end position="66"/>
    </location>
</feature>
<protein>
    <submittedName>
        <fullName evidence="2">Uncharacterized protein</fullName>
    </submittedName>
</protein>
<feature type="transmembrane region" description="Helical" evidence="1">
    <location>
        <begin position="78"/>
        <end position="100"/>
    </location>
</feature>
<comment type="caution">
    <text evidence="2">The sequence shown here is derived from an EMBL/GenBank/DDBJ whole genome shotgun (WGS) entry which is preliminary data.</text>
</comment>
<gene>
    <name evidence="2" type="ORF">ACD_3C00116G0006</name>
</gene>
<feature type="transmembrane region" description="Helical" evidence="1">
    <location>
        <begin position="236"/>
        <end position="260"/>
    </location>
</feature>
<dbReference type="AlphaFoldDB" id="K2GCJ7"/>
<dbReference type="Pfam" id="PF11335">
    <property type="entry name" value="DUF3137"/>
    <property type="match status" value="1"/>
</dbReference>
<organism evidence="2">
    <name type="scientific">uncultured bacterium</name>
    <name type="common">gcode 4</name>
    <dbReference type="NCBI Taxonomy" id="1234023"/>
    <lineage>
        <taxon>Bacteria</taxon>
        <taxon>environmental samples</taxon>
    </lineage>
</organism>
<name>K2GCJ7_9BACT</name>